<feature type="compositionally biased region" description="Acidic residues" evidence="1">
    <location>
        <begin position="65"/>
        <end position="94"/>
    </location>
</feature>
<feature type="compositionally biased region" description="Polar residues" evidence="1">
    <location>
        <begin position="183"/>
        <end position="205"/>
    </location>
</feature>
<organism evidence="3 4">
    <name type="scientific">Lactuca saligna</name>
    <name type="common">Willowleaf lettuce</name>
    <dbReference type="NCBI Taxonomy" id="75948"/>
    <lineage>
        <taxon>Eukaryota</taxon>
        <taxon>Viridiplantae</taxon>
        <taxon>Streptophyta</taxon>
        <taxon>Embryophyta</taxon>
        <taxon>Tracheophyta</taxon>
        <taxon>Spermatophyta</taxon>
        <taxon>Magnoliopsida</taxon>
        <taxon>eudicotyledons</taxon>
        <taxon>Gunneridae</taxon>
        <taxon>Pentapetalae</taxon>
        <taxon>asterids</taxon>
        <taxon>campanulids</taxon>
        <taxon>Asterales</taxon>
        <taxon>Asteraceae</taxon>
        <taxon>Cichorioideae</taxon>
        <taxon>Cichorieae</taxon>
        <taxon>Lactucinae</taxon>
        <taxon>Lactuca</taxon>
    </lineage>
</organism>
<proteinExistence type="predicted"/>
<dbReference type="Proteomes" id="UP001177003">
    <property type="component" value="Chromosome 5"/>
</dbReference>
<protein>
    <submittedName>
        <fullName evidence="3">Uncharacterized protein</fullName>
    </submittedName>
</protein>
<evidence type="ECO:0000256" key="1">
    <source>
        <dbReference type="SAM" id="MobiDB-lite"/>
    </source>
</evidence>
<feature type="region of interest" description="Disordered" evidence="1">
    <location>
        <begin position="65"/>
        <end position="127"/>
    </location>
</feature>
<evidence type="ECO:0000256" key="2">
    <source>
        <dbReference type="SAM" id="SignalP"/>
    </source>
</evidence>
<feature type="signal peptide" evidence="2">
    <location>
        <begin position="1"/>
        <end position="17"/>
    </location>
</feature>
<reference evidence="3" key="1">
    <citation type="submission" date="2023-04" db="EMBL/GenBank/DDBJ databases">
        <authorList>
            <person name="Vijverberg K."/>
            <person name="Xiong W."/>
            <person name="Schranz E."/>
        </authorList>
    </citation>
    <scope>NUCLEOTIDE SEQUENCE</scope>
</reference>
<name>A0AA36E751_LACSI</name>
<evidence type="ECO:0000313" key="4">
    <source>
        <dbReference type="Proteomes" id="UP001177003"/>
    </source>
</evidence>
<feature type="region of interest" description="Disordered" evidence="1">
    <location>
        <begin position="169"/>
        <end position="205"/>
    </location>
</feature>
<feature type="compositionally biased region" description="Polar residues" evidence="1">
    <location>
        <begin position="235"/>
        <end position="244"/>
    </location>
</feature>
<sequence length="269" mass="30875">MLFSCILQLLYVNRTQCVQQQFINRRIVPLHFWNYGRLKTRQTNEIANGNFGMVQILDNMEMLQEDEEEDVDLDEEDNEKNVEEFSDSDDNEDIGLEKHIGETSKVNENEVQSKKEIEESEDQNPTNNTAFQKAIVLYIPKDNQVQHTEVENTVDAEQHQEMVLYKTIATQEENEEQDKVDTTQKPTSLTDSQSTPKSSTFTPTLESPTIYSMVDKVVEESLNKNASTCTPLIQKLSSQPSFSLGLTPDIKDDVNTPKPSTRSRKMMNR</sequence>
<gene>
    <name evidence="3" type="ORF">LSALG_LOCUS24308</name>
</gene>
<keyword evidence="4" id="KW-1185">Reference proteome</keyword>
<feature type="region of interest" description="Disordered" evidence="1">
    <location>
        <begin position="235"/>
        <end position="269"/>
    </location>
</feature>
<dbReference type="EMBL" id="OX465081">
    <property type="protein sequence ID" value="CAI9284803.1"/>
    <property type="molecule type" value="Genomic_DNA"/>
</dbReference>
<feature type="chain" id="PRO_5041210245" evidence="2">
    <location>
        <begin position="18"/>
        <end position="269"/>
    </location>
</feature>
<feature type="compositionally biased region" description="Basic and acidic residues" evidence="1">
    <location>
        <begin position="95"/>
        <end position="117"/>
    </location>
</feature>
<evidence type="ECO:0000313" key="3">
    <source>
        <dbReference type="EMBL" id="CAI9284803.1"/>
    </source>
</evidence>
<dbReference type="AlphaFoldDB" id="A0AA36E751"/>
<keyword evidence="2" id="KW-0732">Signal</keyword>
<accession>A0AA36E751</accession>